<evidence type="ECO:0000313" key="1">
    <source>
        <dbReference type="EMBL" id="TWP35925.1"/>
    </source>
</evidence>
<reference evidence="1 2" key="2">
    <citation type="submission" date="2019-08" db="EMBL/GenBank/DDBJ databases">
        <title>Jejuicoccus antrihumi gen. nov., sp. nov., a new member of the family Dermacoccaceae isolated from a cave.</title>
        <authorList>
            <person name="Schumann P."/>
            <person name="Kim I.S."/>
        </authorList>
    </citation>
    <scope>NUCLEOTIDE SEQUENCE [LARGE SCALE GENOMIC DNA]</scope>
    <source>
        <strain evidence="1 2">C5-26</strain>
    </source>
</reference>
<evidence type="ECO:0000313" key="2">
    <source>
        <dbReference type="Proteomes" id="UP000320244"/>
    </source>
</evidence>
<name>A0A563E0K9_9MICO</name>
<keyword evidence="2" id="KW-1185">Reference proteome</keyword>
<dbReference type="AlphaFoldDB" id="A0A563E0K9"/>
<dbReference type="RefSeq" id="WP_146316987.1">
    <property type="nucleotide sequence ID" value="NZ_VCQV01000015.1"/>
</dbReference>
<accession>A0A563E0K9</accession>
<dbReference type="EMBL" id="VCQV01000015">
    <property type="protein sequence ID" value="TWP35925.1"/>
    <property type="molecule type" value="Genomic_DNA"/>
</dbReference>
<organism evidence="1 2">
    <name type="scientific">Leekyejoonella antrihumi</name>
    <dbReference type="NCBI Taxonomy" id="1660198"/>
    <lineage>
        <taxon>Bacteria</taxon>
        <taxon>Bacillati</taxon>
        <taxon>Actinomycetota</taxon>
        <taxon>Actinomycetes</taxon>
        <taxon>Micrococcales</taxon>
        <taxon>Dermacoccaceae</taxon>
        <taxon>Leekyejoonella</taxon>
    </lineage>
</organism>
<reference evidence="1 2" key="1">
    <citation type="submission" date="2019-05" db="EMBL/GenBank/DDBJ databases">
        <authorList>
            <person name="Lee S.D."/>
        </authorList>
    </citation>
    <scope>NUCLEOTIDE SEQUENCE [LARGE SCALE GENOMIC DNA]</scope>
    <source>
        <strain evidence="1 2">C5-26</strain>
    </source>
</reference>
<dbReference type="OrthoDB" id="5382941at2"/>
<dbReference type="Proteomes" id="UP000320244">
    <property type="component" value="Unassembled WGS sequence"/>
</dbReference>
<gene>
    <name evidence="1" type="ORF">FGL98_11875</name>
</gene>
<protein>
    <submittedName>
        <fullName evidence="1">Uncharacterized protein</fullName>
    </submittedName>
</protein>
<comment type="caution">
    <text evidence="1">The sequence shown here is derived from an EMBL/GenBank/DDBJ whole genome shotgun (WGS) entry which is preliminary data.</text>
</comment>
<sequence length="135" mass="14479">MSDITNLELTIVTGGDDLRADSSATAYVIVVDGNRTREYSTQLKSETDSSWGNDSSHGPIVWNMAPGVTSDNLSRLGIRLHAHEDATETPDNWDITSVLVTYPGDGGGQVTLVDLSGGPLVRLTGSEPFWETDVN</sequence>
<proteinExistence type="predicted"/>